<name>A0A4R5VRW1_9BURK</name>
<dbReference type="OrthoDB" id="9801841at2"/>
<organism evidence="1 2">
    <name type="scientific">Sapientia aquatica</name>
    <dbReference type="NCBI Taxonomy" id="1549640"/>
    <lineage>
        <taxon>Bacteria</taxon>
        <taxon>Pseudomonadati</taxon>
        <taxon>Pseudomonadota</taxon>
        <taxon>Betaproteobacteria</taxon>
        <taxon>Burkholderiales</taxon>
        <taxon>Oxalobacteraceae</taxon>
        <taxon>Sapientia</taxon>
    </lineage>
</organism>
<proteinExistence type="predicted"/>
<gene>
    <name evidence="1" type="ORF">E2I14_17090</name>
</gene>
<sequence length="289" mass="33366">MTFLTPKFRQNFFVSSPALWGKLPSQNEFICHNLPEYQQEELHNWIILQRRPTKRMTANRAIQVSKKSNSTNLLWHHLNPPSDASNRSSQPEIGRDMVPWCFVLPPSSLAFAPSEYVIGVWIASYDKQNNPYPLVMIQTASLSWIEQYFSRHAELPRDWLFSASRILAKIVYTDKEQVLNPNNCINRTDSLARLVVQIDELWSLSKPNWRNLFGLSYGAIDSNLAQKIIGEHHEEDPAHHLQGVRYLPWSDWPKRLTATDNNARPEPAFWQQDLNGRFIAAASKLMGSN</sequence>
<evidence type="ECO:0000313" key="1">
    <source>
        <dbReference type="EMBL" id="TDK61297.1"/>
    </source>
</evidence>
<protein>
    <submittedName>
        <fullName evidence="1">DUF2094 domain-containing protein</fullName>
    </submittedName>
</protein>
<dbReference type="InterPro" id="IPR038225">
    <property type="entry name" value="TagF_sf"/>
</dbReference>
<dbReference type="AlphaFoldDB" id="A0A4R5VRW1"/>
<dbReference type="EMBL" id="SMYL01000013">
    <property type="protein sequence ID" value="TDK61297.1"/>
    <property type="molecule type" value="Genomic_DNA"/>
</dbReference>
<dbReference type="Proteomes" id="UP000294829">
    <property type="component" value="Unassembled WGS sequence"/>
</dbReference>
<dbReference type="RefSeq" id="WP_133330776.1">
    <property type="nucleotide sequence ID" value="NZ_SMYL01000013.1"/>
</dbReference>
<dbReference type="Gene3D" id="3.40.1730.10">
    <property type="entry name" value="pa0076 domain"/>
    <property type="match status" value="1"/>
</dbReference>
<accession>A0A4R5VRW1</accession>
<reference evidence="1 2" key="1">
    <citation type="submission" date="2019-03" db="EMBL/GenBank/DDBJ databases">
        <title>Sapientia aquatica gen. nov., sp. nov., isolated from a crater lake.</title>
        <authorList>
            <person name="Felfoldi T."/>
            <person name="Szabo A."/>
            <person name="Toth E."/>
            <person name="Schumann P."/>
            <person name="Keki Z."/>
            <person name="Marialigeti K."/>
            <person name="Mathe I."/>
        </authorList>
    </citation>
    <scope>NUCLEOTIDE SEQUENCE [LARGE SCALE GENOMIC DNA]</scope>
    <source>
        <strain evidence="1 2">SA-152</strain>
    </source>
</reference>
<comment type="caution">
    <text evidence="1">The sequence shown here is derived from an EMBL/GenBank/DDBJ whole genome shotgun (WGS) entry which is preliminary data.</text>
</comment>
<evidence type="ECO:0000313" key="2">
    <source>
        <dbReference type="Proteomes" id="UP000294829"/>
    </source>
</evidence>
<keyword evidence="2" id="KW-1185">Reference proteome</keyword>